<reference evidence="1" key="1">
    <citation type="submission" date="2022-07" db="EMBL/GenBank/DDBJ databases">
        <title>Phylogenomic reconstructions and comparative analyses of Kickxellomycotina fungi.</title>
        <authorList>
            <person name="Reynolds N.K."/>
            <person name="Stajich J.E."/>
            <person name="Barry K."/>
            <person name="Grigoriev I.V."/>
            <person name="Crous P."/>
            <person name="Smith M.E."/>
        </authorList>
    </citation>
    <scope>NUCLEOTIDE SEQUENCE</scope>
    <source>
        <strain evidence="1">BCRC 34381</strain>
    </source>
</reference>
<comment type="caution">
    <text evidence="1">The sequence shown here is derived from an EMBL/GenBank/DDBJ whole genome shotgun (WGS) entry which is preliminary data.</text>
</comment>
<name>A0A9W7Y799_9FUNG</name>
<dbReference type="EMBL" id="JANBOI010001531">
    <property type="protein sequence ID" value="KAJ1726485.1"/>
    <property type="molecule type" value="Genomic_DNA"/>
</dbReference>
<gene>
    <name evidence="1" type="ORF">LPJ61_005157</name>
</gene>
<feature type="non-terminal residue" evidence="1">
    <location>
        <position position="1"/>
    </location>
</feature>
<keyword evidence="2" id="KW-1185">Reference proteome</keyword>
<dbReference type="OrthoDB" id="5565075at2759"/>
<dbReference type="Proteomes" id="UP001143981">
    <property type="component" value="Unassembled WGS sequence"/>
</dbReference>
<evidence type="ECO:0000313" key="1">
    <source>
        <dbReference type="EMBL" id="KAJ1726485.1"/>
    </source>
</evidence>
<accession>A0A9W7Y799</accession>
<protein>
    <submittedName>
        <fullName evidence="1">Uncharacterized protein</fullName>
    </submittedName>
</protein>
<evidence type="ECO:0000313" key="2">
    <source>
        <dbReference type="Proteomes" id="UP001143981"/>
    </source>
</evidence>
<sequence length="63" mass="7370">HVNAFTDYEYPPLEYPPDYYAHGGDEKANDGYFMESTYNRPEANARRSRYNSRGSYVGYIGYL</sequence>
<dbReference type="AlphaFoldDB" id="A0A9W7Y799"/>
<organism evidence="1 2">
    <name type="scientific">Coemansia biformis</name>
    <dbReference type="NCBI Taxonomy" id="1286918"/>
    <lineage>
        <taxon>Eukaryota</taxon>
        <taxon>Fungi</taxon>
        <taxon>Fungi incertae sedis</taxon>
        <taxon>Zoopagomycota</taxon>
        <taxon>Kickxellomycotina</taxon>
        <taxon>Kickxellomycetes</taxon>
        <taxon>Kickxellales</taxon>
        <taxon>Kickxellaceae</taxon>
        <taxon>Coemansia</taxon>
    </lineage>
</organism>
<proteinExistence type="predicted"/>